<feature type="compositionally biased region" description="Low complexity" evidence="1">
    <location>
        <begin position="176"/>
        <end position="192"/>
    </location>
</feature>
<name>A0AAN8N650_9PEZI</name>
<accession>A0AAN8N650</accession>
<protein>
    <submittedName>
        <fullName evidence="2">Uncharacterized protein</fullName>
    </submittedName>
</protein>
<sequence>MINMSSFTYNNNNNNKHNYDNDIDPDSTSSDGGSTIRQLRRPSTATILSRAISDFESDFNAWDSSYKLRRLPAPNTVIQPRPYIPTPYSTVPIYPPSAISRITTTSVGSIRSIGNNSTIGLGQKSCEEEEGKQRVGRLGGVGIYNPHFEPGTTFPRRMSRVAVLGDIDTDIDSGSGTLVEASGDSGVASGSDIAEREEGAEEVGYLGRLKKEILRKARERKARKEG</sequence>
<gene>
    <name evidence="2" type="ORF">TWF506_011376</name>
</gene>
<feature type="compositionally biased region" description="Low complexity" evidence="1">
    <location>
        <begin position="26"/>
        <end position="36"/>
    </location>
</feature>
<feature type="region of interest" description="Disordered" evidence="1">
    <location>
        <begin position="1"/>
        <end position="39"/>
    </location>
</feature>
<proteinExistence type="predicted"/>
<reference evidence="2 3" key="1">
    <citation type="submission" date="2019-10" db="EMBL/GenBank/DDBJ databases">
        <authorList>
            <person name="Palmer J.M."/>
        </authorList>
    </citation>
    <scope>NUCLEOTIDE SEQUENCE [LARGE SCALE GENOMIC DNA]</scope>
    <source>
        <strain evidence="2 3">TWF506</strain>
    </source>
</reference>
<feature type="region of interest" description="Disordered" evidence="1">
    <location>
        <begin position="176"/>
        <end position="195"/>
    </location>
</feature>
<dbReference type="EMBL" id="JAVHJM010000009">
    <property type="protein sequence ID" value="KAK6506469.1"/>
    <property type="molecule type" value="Genomic_DNA"/>
</dbReference>
<evidence type="ECO:0000256" key="1">
    <source>
        <dbReference type="SAM" id="MobiDB-lite"/>
    </source>
</evidence>
<evidence type="ECO:0000313" key="3">
    <source>
        <dbReference type="Proteomes" id="UP001307849"/>
    </source>
</evidence>
<dbReference type="Proteomes" id="UP001307849">
    <property type="component" value="Unassembled WGS sequence"/>
</dbReference>
<dbReference type="AlphaFoldDB" id="A0AAN8N650"/>
<organism evidence="2 3">
    <name type="scientific">Arthrobotrys conoides</name>
    <dbReference type="NCBI Taxonomy" id="74498"/>
    <lineage>
        <taxon>Eukaryota</taxon>
        <taxon>Fungi</taxon>
        <taxon>Dikarya</taxon>
        <taxon>Ascomycota</taxon>
        <taxon>Pezizomycotina</taxon>
        <taxon>Orbiliomycetes</taxon>
        <taxon>Orbiliales</taxon>
        <taxon>Orbiliaceae</taxon>
        <taxon>Arthrobotrys</taxon>
    </lineage>
</organism>
<keyword evidence="3" id="KW-1185">Reference proteome</keyword>
<evidence type="ECO:0000313" key="2">
    <source>
        <dbReference type="EMBL" id="KAK6506469.1"/>
    </source>
</evidence>
<comment type="caution">
    <text evidence="2">The sequence shown here is derived from an EMBL/GenBank/DDBJ whole genome shotgun (WGS) entry which is preliminary data.</text>
</comment>